<protein>
    <recommendedName>
        <fullName evidence="3">N-acetylglucosamine-6-phosphate deacetylase</fullName>
        <ecNumber evidence="2">3.5.1.25</ecNumber>
    </recommendedName>
</protein>
<dbReference type="PIRSF" id="PIRSF038994">
    <property type="entry name" value="NagA"/>
    <property type="match status" value="1"/>
</dbReference>
<feature type="binding site" evidence="12">
    <location>
        <position position="129"/>
    </location>
    <ligand>
        <name>Zn(2+)</name>
        <dbReference type="ChEBI" id="CHEBI:29105"/>
    </ligand>
</feature>
<accession>A0A346AZW3</accession>
<dbReference type="InterPro" id="IPR011059">
    <property type="entry name" value="Metal-dep_hydrolase_composite"/>
</dbReference>
<dbReference type="Proteomes" id="UP000254337">
    <property type="component" value="Chromosome"/>
</dbReference>
<keyword evidence="4 12" id="KW-0479">Metal-binding</keyword>
<evidence type="ECO:0000256" key="9">
    <source>
        <dbReference type="PIRNR" id="PIRNR038994"/>
    </source>
</evidence>
<evidence type="ECO:0000313" key="15">
    <source>
        <dbReference type="Proteomes" id="UP000254337"/>
    </source>
</evidence>
<dbReference type="GO" id="GO:0008448">
    <property type="term" value="F:N-acetylglucosamine-6-phosphate deacetylase activity"/>
    <property type="evidence" value="ECO:0007669"/>
    <property type="project" value="UniProtKB-EC"/>
</dbReference>
<dbReference type="GO" id="GO:0046872">
    <property type="term" value="F:metal ion binding"/>
    <property type="evidence" value="ECO:0007669"/>
    <property type="project" value="UniProtKB-KW"/>
</dbReference>
<dbReference type="AlphaFoldDB" id="A0A346AZW3"/>
<name>A0A346AZW3_9FIRM</name>
<keyword evidence="6 9" id="KW-0119">Carbohydrate metabolism</keyword>
<evidence type="ECO:0000256" key="2">
    <source>
        <dbReference type="ARBA" id="ARBA00011899"/>
    </source>
</evidence>
<dbReference type="RefSeq" id="WP_107195361.1">
    <property type="nucleotide sequence ID" value="NZ_CP029462.1"/>
</dbReference>
<feature type="binding site" evidence="12">
    <location>
        <position position="213"/>
    </location>
    <ligand>
        <name>Zn(2+)</name>
        <dbReference type="ChEBI" id="CHEBI:29105"/>
    </ligand>
</feature>
<evidence type="ECO:0000256" key="3">
    <source>
        <dbReference type="ARBA" id="ARBA00018029"/>
    </source>
</evidence>
<comment type="catalytic activity">
    <reaction evidence="7">
        <text>N-acetyl-D-glucosamine 6-phosphate + H2O = D-glucosamine 6-phosphate + acetate</text>
        <dbReference type="Rhea" id="RHEA:22936"/>
        <dbReference type="ChEBI" id="CHEBI:15377"/>
        <dbReference type="ChEBI" id="CHEBI:30089"/>
        <dbReference type="ChEBI" id="CHEBI:57513"/>
        <dbReference type="ChEBI" id="CHEBI:58725"/>
        <dbReference type="EC" id="3.5.1.25"/>
    </reaction>
</comment>
<dbReference type="InterPro" id="IPR003764">
    <property type="entry name" value="GlcNAc_6-P_deAcase"/>
</dbReference>
<dbReference type="FunFam" id="3.20.20.140:FF:000004">
    <property type="entry name" value="N-acetylglucosamine-6-phosphate deacetylase"/>
    <property type="match status" value="1"/>
</dbReference>
<dbReference type="NCBIfam" id="TIGR00221">
    <property type="entry name" value="nagA"/>
    <property type="match status" value="1"/>
</dbReference>
<dbReference type="GO" id="GO:0006046">
    <property type="term" value="P:N-acetylglucosamine catabolic process"/>
    <property type="evidence" value="ECO:0007669"/>
    <property type="project" value="TreeGrafter"/>
</dbReference>
<dbReference type="PANTHER" id="PTHR11113:SF14">
    <property type="entry name" value="N-ACETYLGLUCOSAMINE-6-PHOSPHATE DEACETYLASE"/>
    <property type="match status" value="1"/>
</dbReference>
<comment type="pathway">
    <text evidence="8">Amino-sugar metabolism; N-acetylneuraminate degradation; D-fructose 6-phosphate from N-acetylneuraminate: step 4/5.</text>
</comment>
<dbReference type="Gene3D" id="3.20.20.140">
    <property type="entry name" value="Metal-dependent hydrolases"/>
    <property type="match status" value="1"/>
</dbReference>
<sequence length="384" mass="40927">MKAIIDGLLVLSNEIVTGHILMYEKDIWKIVPRHQFRAGMCTELIDANGGFVVPGFINEHIHGCAGADVMDEDGQALETMRKALPATGVTSFVATTMTQSKEAMAGALERIRQAMGKQGGAQVLGAHLEGPFVSEAYKGAQAAGHLAAPDFSWIAPYADVVKIVTVAPEVLKNKDFLKDCRDHQILVSLGHSAATYEEVMEIVDAGGLCHATHLYNAMAPFHHRQPGLVGAALLSPKVHCELICDNLHVHPAAQKLAYQLKGRDGIILVTDSMRACLQGDGESELGGQAVYVKDGQARLADGTLAGSTAVMNQVVLNFLINSGASLPDVVAMASANPAKDLGLYDRLGSLEEGKQADVVVLDSNDFHVKQTVIAGELVYDELAK</sequence>
<feature type="binding site" evidence="11">
    <location>
        <position position="224"/>
    </location>
    <ligand>
        <name>substrate</name>
    </ligand>
</feature>
<dbReference type="SUPFAM" id="SSF51556">
    <property type="entry name" value="Metallo-dependent hydrolases"/>
    <property type="match status" value="1"/>
</dbReference>
<evidence type="ECO:0000256" key="5">
    <source>
        <dbReference type="ARBA" id="ARBA00022801"/>
    </source>
</evidence>
<evidence type="ECO:0000256" key="7">
    <source>
        <dbReference type="ARBA" id="ARBA00047647"/>
    </source>
</evidence>
<evidence type="ECO:0000313" key="14">
    <source>
        <dbReference type="EMBL" id="AXL21406.1"/>
    </source>
</evidence>
<feature type="binding site" evidence="12">
    <location>
        <position position="191"/>
    </location>
    <ligand>
        <name>Zn(2+)</name>
        <dbReference type="ChEBI" id="CHEBI:29105"/>
    </ligand>
</feature>
<gene>
    <name evidence="14" type="primary">nagA</name>
    <name evidence="14" type="ORF">DKB62_07440</name>
</gene>
<comment type="similarity">
    <text evidence="1 9">Belongs to the metallo-dependent hydrolases superfamily. NagA family.</text>
</comment>
<dbReference type="OrthoDB" id="9776488at2"/>
<dbReference type="Gene3D" id="2.30.40.10">
    <property type="entry name" value="Urease, subunit C, domain 1"/>
    <property type="match status" value="1"/>
</dbReference>
<feature type="binding site" evidence="11">
    <location>
        <position position="248"/>
    </location>
    <ligand>
        <name>substrate</name>
    </ligand>
</feature>
<keyword evidence="15" id="KW-1185">Reference proteome</keyword>
<feature type="domain" description="Amidohydrolase-related" evidence="13">
    <location>
        <begin position="51"/>
        <end position="378"/>
    </location>
</feature>
<dbReference type="KEGG" id="meg:DKB62_07440"/>
<proteinExistence type="inferred from homology"/>
<feature type="binding site" evidence="11">
    <location>
        <begin position="216"/>
        <end position="217"/>
    </location>
    <ligand>
        <name>substrate</name>
    </ligand>
</feature>
<evidence type="ECO:0000256" key="10">
    <source>
        <dbReference type="PIRSR" id="PIRSR038994-1"/>
    </source>
</evidence>
<dbReference type="PANTHER" id="PTHR11113">
    <property type="entry name" value="N-ACETYLGLUCOSAMINE-6-PHOSPHATE DEACETYLASE"/>
    <property type="match status" value="1"/>
</dbReference>
<feature type="binding site" evidence="11">
    <location>
        <begin position="304"/>
        <end position="306"/>
    </location>
    <ligand>
        <name>substrate</name>
    </ligand>
</feature>
<organism evidence="14 15">
    <name type="scientific">Megasphaera stantonii</name>
    <dbReference type="NCBI Taxonomy" id="2144175"/>
    <lineage>
        <taxon>Bacteria</taxon>
        <taxon>Bacillati</taxon>
        <taxon>Bacillota</taxon>
        <taxon>Negativicutes</taxon>
        <taxon>Veillonellales</taxon>
        <taxon>Veillonellaceae</taxon>
        <taxon>Megasphaera</taxon>
    </lineage>
</organism>
<evidence type="ECO:0000256" key="6">
    <source>
        <dbReference type="ARBA" id="ARBA00023277"/>
    </source>
</evidence>
<comment type="cofactor">
    <cofactor evidence="12">
        <name>a divalent metal cation</name>
        <dbReference type="ChEBI" id="CHEBI:60240"/>
    </cofactor>
    <text evidence="12">Binds 1 divalent metal cation per subunit.</text>
</comment>
<feature type="binding site" evidence="11">
    <location>
        <position position="140"/>
    </location>
    <ligand>
        <name>substrate</name>
    </ligand>
</feature>
<evidence type="ECO:0000256" key="4">
    <source>
        <dbReference type="ARBA" id="ARBA00022723"/>
    </source>
</evidence>
<dbReference type="CDD" id="cd00854">
    <property type="entry name" value="NagA"/>
    <property type="match status" value="1"/>
</dbReference>
<dbReference type="Pfam" id="PF01979">
    <property type="entry name" value="Amidohydro_1"/>
    <property type="match status" value="1"/>
</dbReference>
<evidence type="ECO:0000259" key="13">
    <source>
        <dbReference type="Pfam" id="PF01979"/>
    </source>
</evidence>
<evidence type="ECO:0000256" key="1">
    <source>
        <dbReference type="ARBA" id="ARBA00010716"/>
    </source>
</evidence>
<keyword evidence="5 9" id="KW-0378">Hydrolase</keyword>
<evidence type="ECO:0000256" key="12">
    <source>
        <dbReference type="PIRSR" id="PIRSR038994-3"/>
    </source>
</evidence>
<dbReference type="InterPro" id="IPR032466">
    <property type="entry name" value="Metal_Hydrolase"/>
</dbReference>
<dbReference type="InterPro" id="IPR006680">
    <property type="entry name" value="Amidohydro-rel"/>
</dbReference>
<evidence type="ECO:0000256" key="8">
    <source>
        <dbReference type="ARBA" id="ARBA00060590"/>
    </source>
</evidence>
<dbReference type="SUPFAM" id="SSF51338">
    <property type="entry name" value="Composite domain of metallo-dependent hydrolases"/>
    <property type="match status" value="1"/>
</dbReference>
<dbReference type="EC" id="3.5.1.25" evidence="2"/>
<reference evidence="14 15" key="1">
    <citation type="submission" date="2018-05" db="EMBL/GenBank/DDBJ databases">
        <title>Complete genome sequence of Megasphaera sp. AJH120T, isolated from the ceca of a chicken.</title>
        <authorList>
            <person name="Maki J."/>
            <person name="Looft T."/>
        </authorList>
    </citation>
    <scope>NUCLEOTIDE SEQUENCE [LARGE SCALE GENOMIC DNA]</scope>
    <source>
        <strain evidence="14 15">AJH120</strain>
    </source>
</reference>
<feature type="active site" description="Proton donor/acceptor" evidence="10">
    <location>
        <position position="271"/>
    </location>
</feature>
<dbReference type="EMBL" id="CP029462">
    <property type="protein sequence ID" value="AXL21406.1"/>
    <property type="molecule type" value="Genomic_DNA"/>
</dbReference>
<evidence type="ECO:0000256" key="11">
    <source>
        <dbReference type="PIRSR" id="PIRSR038994-2"/>
    </source>
</evidence>